<gene>
    <name evidence="6" type="ORF">M0813_10635</name>
</gene>
<comment type="similarity">
    <text evidence="2">Belongs to the peptidase M28 family. M28B subfamily.</text>
</comment>
<proteinExistence type="inferred from homology"/>
<dbReference type="InterPro" id="IPR007484">
    <property type="entry name" value="Peptidase_M28"/>
</dbReference>
<comment type="caution">
    <text evidence="6">The sequence shown here is derived from an EMBL/GenBank/DDBJ whole genome shotgun (WGS) entry which is preliminary data.</text>
</comment>
<reference evidence="6" key="1">
    <citation type="submission" date="2022-08" db="EMBL/GenBank/DDBJ databases">
        <title>Novel sulfate-reducing endosymbionts in the free-living metamonad Anaeramoeba.</title>
        <authorList>
            <person name="Jerlstrom-Hultqvist J."/>
            <person name="Cepicka I."/>
            <person name="Gallot-Lavallee L."/>
            <person name="Salas-Leiva D."/>
            <person name="Curtis B.A."/>
            <person name="Zahonova K."/>
            <person name="Pipaliya S."/>
            <person name="Dacks J."/>
            <person name="Roger A.J."/>
        </authorList>
    </citation>
    <scope>NUCLEOTIDE SEQUENCE</scope>
    <source>
        <strain evidence="6">Schooner1</strain>
    </source>
</reference>
<dbReference type="InterPro" id="IPR045175">
    <property type="entry name" value="M28_fam"/>
</dbReference>
<sequence length="835" mass="95164">MKQLYSAILYLILLFGVIFLFQKPVYLVPPKRQSSENVLEHLKIIAKTSHPYGTEENELVREYLVDHIKSLKCVPGVSLTLDLPQNNKWYNVTFRPNRPTKYYRNSGNVIARLNYDGNKKANSPLLVSAHYDSGVSSHGAADDGVNIAAMVELLTRLCTEPEMASQMKRDLILFFNNGEELGLLGAHELVSSDHKWYTSAKYFYNLEASGMSGKPLIFRMGPSSHRFLAKLYSFVRYPSAHSAAQAVYSSGLIKGATDYEMLSRNKSGIDQTLIRGTTMYHTHGDNIENLDKKSIEVIYQNLESVVLGYQKMKINDQESEEDDPFVFQNEFLQNLMKNELFTKAKGLMIYFDFLGIFFINYPSEIGIILNTFIISMAVAAIVKHLFSLKLLFVLIRFAFSFVFSSALTVLFVNFLEIQMGLALLVFRSIDSLFTIIILPFLFFVILSQLLWATVSNKFQKNKNGSGKTDAKNSKANHRNKNQKDNGANKHNSDLTSIITCLLILFTIILALATYYVVIASYLVAPITFLFAILLLITPRNQSPSLALTLIFQLIGSIVLVDFLLAMGEHIWSMMEKVCGVYHGKTVSIILILITTLTLGVLFLYLPRLLTRLKLTKYFLIIVSIGIIIGIVISFQTVPYTDKRIKRVTSIYLYNVAHDSSKLYLVGIDPETKSLNPLIEKYNFQKVNDYPRYSVHTCISCPELNKTKAFVTDIKNPPKEYTQLFNDFKLHCNDTHYNPIIKSNGAFDSHLDLFGKKFDIFGIKKDDVLDLGWLPKINNESQNFVANFFYYDHFIGDENFKNIHNYLDDFPSYLSKNTLELVLFNTIKCENEQDHN</sequence>
<comment type="cofactor">
    <cofactor evidence="1">
        <name>Zn(2+)</name>
        <dbReference type="ChEBI" id="CHEBI:29105"/>
    </cofactor>
</comment>
<protein>
    <submittedName>
        <fullName evidence="6">Endoplasmic reticulum metallopeptidase 1</fullName>
    </submittedName>
</protein>
<accession>A0ABQ8X2B6</accession>
<evidence type="ECO:0000256" key="3">
    <source>
        <dbReference type="SAM" id="MobiDB-lite"/>
    </source>
</evidence>
<feature type="transmembrane region" description="Helical" evidence="4">
    <location>
        <begin position="544"/>
        <end position="566"/>
    </location>
</feature>
<keyword evidence="7" id="KW-1185">Reference proteome</keyword>
<keyword evidence="4" id="KW-0812">Transmembrane</keyword>
<feature type="transmembrane region" description="Helical" evidence="4">
    <location>
        <begin position="518"/>
        <end position="537"/>
    </location>
</feature>
<feature type="transmembrane region" description="Helical" evidence="4">
    <location>
        <begin position="586"/>
        <end position="605"/>
    </location>
</feature>
<feature type="transmembrane region" description="Helical" evidence="4">
    <location>
        <begin position="367"/>
        <end position="386"/>
    </location>
</feature>
<feature type="transmembrane region" description="Helical" evidence="4">
    <location>
        <begin position="393"/>
        <end position="412"/>
    </location>
</feature>
<keyword evidence="4" id="KW-0472">Membrane</keyword>
<evidence type="ECO:0000256" key="2">
    <source>
        <dbReference type="ARBA" id="ARBA00005634"/>
    </source>
</evidence>
<dbReference type="Gene3D" id="3.40.630.10">
    <property type="entry name" value="Zn peptidases"/>
    <property type="match status" value="1"/>
</dbReference>
<feature type="domain" description="Peptidase M28" evidence="5">
    <location>
        <begin position="108"/>
        <end position="303"/>
    </location>
</feature>
<evidence type="ECO:0000313" key="6">
    <source>
        <dbReference type="EMBL" id="KAJ6226629.1"/>
    </source>
</evidence>
<feature type="region of interest" description="Disordered" evidence="3">
    <location>
        <begin position="461"/>
        <end position="487"/>
    </location>
</feature>
<evidence type="ECO:0000256" key="1">
    <source>
        <dbReference type="ARBA" id="ARBA00001947"/>
    </source>
</evidence>
<evidence type="ECO:0000313" key="7">
    <source>
        <dbReference type="Proteomes" id="UP001150062"/>
    </source>
</evidence>
<dbReference type="PANTHER" id="PTHR12147:SF26">
    <property type="entry name" value="PEPTIDASE M28 DOMAIN-CONTAINING PROTEIN"/>
    <property type="match status" value="1"/>
</dbReference>
<evidence type="ECO:0000259" key="5">
    <source>
        <dbReference type="Pfam" id="PF04389"/>
    </source>
</evidence>
<evidence type="ECO:0000256" key="4">
    <source>
        <dbReference type="SAM" id="Phobius"/>
    </source>
</evidence>
<feature type="transmembrane region" description="Helical" evidence="4">
    <location>
        <begin position="432"/>
        <end position="452"/>
    </location>
</feature>
<dbReference type="PANTHER" id="PTHR12147">
    <property type="entry name" value="METALLOPEPTIDASE M28 FAMILY MEMBER"/>
    <property type="match status" value="1"/>
</dbReference>
<organism evidence="6 7">
    <name type="scientific">Anaeramoeba flamelloides</name>
    <dbReference type="NCBI Taxonomy" id="1746091"/>
    <lineage>
        <taxon>Eukaryota</taxon>
        <taxon>Metamonada</taxon>
        <taxon>Anaeramoebidae</taxon>
        <taxon>Anaeramoeba</taxon>
    </lineage>
</organism>
<dbReference type="Pfam" id="PF04389">
    <property type="entry name" value="Peptidase_M28"/>
    <property type="match status" value="1"/>
</dbReference>
<feature type="transmembrane region" description="Helical" evidence="4">
    <location>
        <begin position="6"/>
        <end position="26"/>
    </location>
</feature>
<name>A0ABQ8X2B6_9EUKA</name>
<dbReference type="Proteomes" id="UP001150062">
    <property type="component" value="Unassembled WGS sequence"/>
</dbReference>
<dbReference type="SUPFAM" id="SSF53187">
    <property type="entry name" value="Zn-dependent exopeptidases"/>
    <property type="match status" value="1"/>
</dbReference>
<feature type="transmembrane region" description="Helical" evidence="4">
    <location>
        <begin position="617"/>
        <end position="637"/>
    </location>
</feature>
<feature type="transmembrane region" description="Helical" evidence="4">
    <location>
        <begin position="494"/>
        <end position="512"/>
    </location>
</feature>
<dbReference type="EMBL" id="JAOAOG010000341">
    <property type="protein sequence ID" value="KAJ6226629.1"/>
    <property type="molecule type" value="Genomic_DNA"/>
</dbReference>
<keyword evidence="4" id="KW-1133">Transmembrane helix</keyword>